<name>A0ABW5BEN1_9BACT</name>
<comment type="caution">
    <text evidence="3">The sequence shown here is derived from an EMBL/GenBank/DDBJ whole genome shotgun (WGS) entry which is preliminary data.</text>
</comment>
<dbReference type="GO" id="GO:0016746">
    <property type="term" value="F:acyltransferase activity"/>
    <property type="evidence" value="ECO:0007669"/>
    <property type="project" value="UniProtKB-KW"/>
</dbReference>
<organism evidence="3 4">
    <name type="scientific">Shivajiella indica</name>
    <dbReference type="NCBI Taxonomy" id="872115"/>
    <lineage>
        <taxon>Bacteria</taxon>
        <taxon>Pseudomonadati</taxon>
        <taxon>Bacteroidota</taxon>
        <taxon>Cytophagia</taxon>
        <taxon>Cytophagales</taxon>
        <taxon>Cyclobacteriaceae</taxon>
        <taxon>Shivajiella</taxon>
    </lineage>
</organism>
<dbReference type="PANTHER" id="PTHR23416:SF23">
    <property type="entry name" value="ACETYLTRANSFERASE C18B11.09C-RELATED"/>
    <property type="match status" value="1"/>
</dbReference>
<gene>
    <name evidence="3" type="ORF">ACFSKV_18280</name>
</gene>
<dbReference type="InterPro" id="IPR051159">
    <property type="entry name" value="Hexapeptide_acetyltransf"/>
</dbReference>
<dbReference type="PANTHER" id="PTHR23416">
    <property type="entry name" value="SIALIC ACID SYNTHASE-RELATED"/>
    <property type="match status" value="1"/>
</dbReference>
<accession>A0ABW5BEN1</accession>
<dbReference type="InterPro" id="IPR001451">
    <property type="entry name" value="Hexapep"/>
</dbReference>
<dbReference type="EC" id="2.3.1.-" evidence="3"/>
<evidence type="ECO:0000313" key="3">
    <source>
        <dbReference type="EMBL" id="MFD2203534.1"/>
    </source>
</evidence>
<keyword evidence="3" id="KW-0012">Acyltransferase</keyword>
<keyword evidence="4" id="KW-1185">Reference proteome</keyword>
<dbReference type="EMBL" id="JBHUIV010000025">
    <property type="protein sequence ID" value="MFD2203534.1"/>
    <property type="molecule type" value="Genomic_DNA"/>
</dbReference>
<evidence type="ECO:0000256" key="1">
    <source>
        <dbReference type="ARBA" id="ARBA00007274"/>
    </source>
</evidence>
<dbReference type="InterPro" id="IPR011004">
    <property type="entry name" value="Trimer_LpxA-like_sf"/>
</dbReference>
<proteinExistence type="inferred from homology"/>
<dbReference type="Proteomes" id="UP001597414">
    <property type="component" value="Unassembled WGS sequence"/>
</dbReference>
<comment type="similarity">
    <text evidence="1">Belongs to the transferase hexapeptide repeat family.</text>
</comment>
<dbReference type="Pfam" id="PF00132">
    <property type="entry name" value="Hexapep"/>
    <property type="match status" value="1"/>
</dbReference>
<evidence type="ECO:0000256" key="2">
    <source>
        <dbReference type="ARBA" id="ARBA00022679"/>
    </source>
</evidence>
<keyword evidence="2 3" id="KW-0808">Transferase</keyword>
<dbReference type="SUPFAM" id="SSF51161">
    <property type="entry name" value="Trimeric LpxA-like enzymes"/>
    <property type="match status" value="1"/>
</dbReference>
<sequence>MRLLNKIKNLILLKLKEINSINLSKTGKIGSNVKLKGAIISGSVTIAEGCKISHGVHLKGESEIIIGRFTSINGPMTDIHAMVYPVKIGAFSSIARNVSIQEYNHSSEKVSTYLIRKNVFKEGMIEDVESKGPIIIGNDVWIGAHSLVLSGSKIGDGAVIGANSVVNGEIPPYSIAVGSPAKVVKMRFDEDKINYLLSLKWWEWDLDKIKKNKDFFINKF</sequence>
<protein>
    <submittedName>
        <fullName evidence="3">CatB-related O-acetyltransferase</fullName>
        <ecNumber evidence="3">2.3.1.-</ecNumber>
    </submittedName>
</protein>
<dbReference type="CDD" id="cd03349">
    <property type="entry name" value="LbH_XAT"/>
    <property type="match status" value="1"/>
</dbReference>
<dbReference type="RefSeq" id="WP_380806108.1">
    <property type="nucleotide sequence ID" value="NZ_JBHUIV010000025.1"/>
</dbReference>
<reference evidence="4" key="1">
    <citation type="journal article" date="2019" name="Int. J. Syst. Evol. Microbiol.">
        <title>The Global Catalogue of Microorganisms (GCM) 10K type strain sequencing project: providing services to taxonomists for standard genome sequencing and annotation.</title>
        <authorList>
            <consortium name="The Broad Institute Genomics Platform"/>
            <consortium name="The Broad Institute Genome Sequencing Center for Infectious Disease"/>
            <person name="Wu L."/>
            <person name="Ma J."/>
        </authorList>
    </citation>
    <scope>NUCLEOTIDE SEQUENCE [LARGE SCALE GENOMIC DNA]</scope>
    <source>
        <strain evidence="4">KCTC 19812</strain>
    </source>
</reference>
<dbReference type="Gene3D" id="2.160.10.10">
    <property type="entry name" value="Hexapeptide repeat proteins"/>
    <property type="match status" value="1"/>
</dbReference>
<evidence type="ECO:0000313" key="4">
    <source>
        <dbReference type="Proteomes" id="UP001597414"/>
    </source>
</evidence>